<protein>
    <submittedName>
        <fullName evidence="2">Uncharacterized protein</fullName>
    </submittedName>
</protein>
<dbReference type="InParanoid" id="G2YVM4"/>
<gene>
    <name evidence="2" type="ORF">BofuT4_P154840.1</name>
</gene>
<evidence type="ECO:0000313" key="3">
    <source>
        <dbReference type="Proteomes" id="UP000008177"/>
    </source>
</evidence>
<feature type="region of interest" description="Disordered" evidence="1">
    <location>
        <begin position="82"/>
        <end position="104"/>
    </location>
</feature>
<dbReference type="HOGENOM" id="CLU_2249718_0_0_1"/>
<feature type="compositionally biased region" description="Polar residues" evidence="1">
    <location>
        <begin position="87"/>
        <end position="104"/>
    </location>
</feature>
<reference evidence="3" key="1">
    <citation type="journal article" date="2011" name="PLoS Genet.">
        <title>Genomic analysis of the necrotrophic fungal pathogens Sclerotinia sclerotiorum and Botrytis cinerea.</title>
        <authorList>
            <person name="Amselem J."/>
            <person name="Cuomo C.A."/>
            <person name="van Kan J.A."/>
            <person name="Viaud M."/>
            <person name="Benito E.P."/>
            <person name="Couloux A."/>
            <person name="Coutinho P.M."/>
            <person name="de Vries R.P."/>
            <person name="Dyer P.S."/>
            <person name="Fillinger S."/>
            <person name="Fournier E."/>
            <person name="Gout L."/>
            <person name="Hahn M."/>
            <person name="Kohn L."/>
            <person name="Lapalu N."/>
            <person name="Plummer K.M."/>
            <person name="Pradier J.M."/>
            <person name="Quevillon E."/>
            <person name="Sharon A."/>
            <person name="Simon A."/>
            <person name="ten Have A."/>
            <person name="Tudzynski B."/>
            <person name="Tudzynski P."/>
            <person name="Wincker P."/>
            <person name="Andrew M."/>
            <person name="Anthouard V."/>
            <person name="Beever R.E."/>
            <person name="Beffa R."/>
            <person name="Benoit I."/>
            <person name="Bouzid O."/>
            <person name="Brault B."/>
            <person name="Chen Z."/>
            <person name="Choquer M."/>
            <person name="Collemare J."/>
            <person name="Cotton P."/>
            <person name="Danchin E.G."/>
            <person name="Da Silva C."/>
            <person name="Gautier A."/>
            <person name="Giraud C."/>
            <person name="Giraud T."/>
            <person name="Gonzalez C."/>
            <person name="Grossetete S."/>
            <person name="Guldener U."/>
            <person name="Henrissat B."/>
            <person name="Howlett B.J."/>
            <person name="Kodira C."/>
            <person name="Kretschmer M."/>
            <person name="Lappartient A."/>
            <person name="Leroch M."/>
            <person name="Levis C."/>
            <person name="Mauceli E."/>
            <person name="Neuveglise C."/>
            <person name="Oeser B."/>
            <person name="Pearson M."/>
            <person name="Poulain J."/>
            <person name="Poussereau N."/>
            <person name="Quesneville H."/>
            <person name="Rascle C."/>
            <person name="Schumacher J."/>
            <person name="Segurens B."/>
            <person name="Sexton A."/>
            <person name="Silva E."/>
            <person name="Sirven C."/>
            <person name="Soanes D.M."/>
            <person name="Talbot N.J."/>
            <person name="Templeton M."/>
            <person name="Yandava C."/>
            <person name="Yarden O."/>
            <person name="Zeng Q."/>
            <person name="Rollins J.A."/>
            <person name="Lebrun M.H."/>
            <person name="Dickman M."/>
        </authorList>
    </citation>
    <scope>NUCLEOTIDE SEQUENCE [LARGE SCALE GENOMIC DNA]</scope>
    <source>
        <strain evidence="3">T4</strain>
    </source>
</reference>
<sequence>MSRKKIINLNEENTDEEVRQKIESAQGVREKDIGGETDQVHLENIEVKNQLTETEIDHPVALESAPCHHLQMMKEYLRRDNIKTPHTIPSATHLQTQDHPTLIP</sequence>
<evidence type="ECO:0000256" key="1">
    <source>
        <dbReference type="SAM" id="MobiDB-lite"/>
    </source>
</evidence>
<dbReference type="EMBL" id="FQ790356">
    <property type="protein sequence ID" value="CCD55672.1"/>
    <property type="molecule type" value="Genomic_DNA"/>
</dbReference>
<accession>G2YVM4</accession>
<dbReference type="Proteomes" id="UP000008177">
    <property type="component" value="Unplaced contigs"/>
</dbReference>
<organism evidence="2 3">
    <name type="scientific">Botryotinia fuckeliana (strain T4)</name>
    <name type="common">Noble rot fungus</name>
    <name type="synonym">Botrytis cinerea</name>
    <dbReference type="NCBI Taxonomy" id="999810"/>
    <lineage>
        <taxon>Eukaryota</taxon>
        <taxon>Fungi</taxon>
        <taxon>Dikarya</taxon>
        <taxon>Ascomycota</taxon>
        <taxon>Pezizomycotina</taxon>
        <taxon>Leotiomycetes</taxon>
        <taxon>Helotiales</taxon>
        <taxon>Sclerotiniaceae</taxon>
        <taxon>Botrytis</taxon>
    </lineage>
</organism>
<dbReference type="AlphaFoldDB" id="G2YVM4"/>
<proteinExistence type="predicted"/>
<name>G2YVM4_BOTF4</name>
<evidence type="ECO:0000313" key="2">
    <source>
        <dbReference type="EMBL" id="CCD55672.1"/>
    </source>
</evidence>